<reference evidence="1 2" key="1">
    <citation type="submission" date="2016-08" db="EMBL/GenBank/DDBJ databases">
        <title>Characterization and recognition of Brachyspira hampsonii sp. nov., a novel intestinal spirochete that is pathogenic to pigs.</title>
        <authorList>
            <person name="Mirajkar N."/>
            <person name="La T."/>
            <person name="Phillips N."/>
            <person name="Hampson D."/>
            <person name="Gebhart C."/>
        </authorList>
    </citation>
    <scope>NUCLEOTIDE SEQUENCE [LARGE SCALE GENOMIC DNA]</scope>
    <source>
        <strain evidence="1 2">P280/1</strain>
    </source>
</reference>
<name>A0A1E5NGZ5_9SPIR</name>
<gene>
    <name evidence="1" type="ORF">BFL38_14125</name>
</gene>
<accession>A0A1E5NGZ5</accession>
<dbReference type="EMBL" id="MDCO01000006">
    <property type="protein sequence ID" value="OEJ15423.1"/>
    <property type="molecule type" value="Genomic_DNA"/>
</dbReference>
<dbReference type="RefSeq" id="WP_069725974.1">
    <property type="nucleotide sequence ID" value="NZ_MDCO01000006.1"/>
</dbReference>
<protein>
    <submittedName>
        <fullName evidence="1">Uncharacterized protein</fullName>
    </submittedName>
</protein>
<dbReference type="AlphaFoldDB" id="A0A1E5NGZ5"/>
<organism evidence="1 2">
    <name type="scientific">Brachyspira hampsonii</name>
    <dbReference type="NCBI Taxonomy" id="1287055"/>
    <lineage>
        <taxon>Bacteria</taxon>
        <taxon>Pseudomonadati</taxon>
        <taxon>Spirochaetota</taxon>
        <taxon>Spirochaetia</taxon>
        <taxon>Brachyspirales</taxon>
        <taxon>Brachyspiraceae</taxon>
        <taxon>Brachyspira</taxon>
    </lineage>
</organism>
<dbReference type="Proteomes" id="UP000095247">
    <property type="component" value="Unassembled WGS sequence"/>
</dbReference>
<sequence>MPELDYEAEPIIVSFDICRVLENGIEDLDCNVDAYLDDGHYPSDLAPNTYEKIEEALKKEGIDIEALNKQINKAMFGEECCLKYYPYKE</sequence>
<comment type="caution">
    <text evidence="1">The sequence shown here is derived from an EMBL/GenBank/DDBJ whole genome shotgun (WGS) entry which is preliminary data.</text>
</comment>
<evidence type="ECO:0000313" key="2">
    <source>
        <dbReference type="Proteomes" id="UP000095247"/>
    </source>
</evidence>
<evidence type="ECO:0000313" key="1">
    <source>
        <dbReference type="EMBL" id="OEJ15423.1"/>
    </source>
</evidence>
<proteinExistence type="predicted"/>